<keyword evidence="2" id="KW-0472">Membrane</keyword>
<organism evidence="3 4">
    <name type="scientific">Sphagnum troendelagicum</name>
    <dbReference type="NCBI Taxonomy" id="128251"/>
    <lineage>
        <taxon>Eukaryota</taxon>
        <taxon>Viridiplantae</taxon>
        <taxon>Streptophyta</taxon>
        <taxon>Embryophyta</taxon>
        <taxon>Bryophyta</taxon>
        <taxon>Sphagnophytina</taxon>
        <taxon>Sphagnopsida</taxon>
        <taxon>Sphagnales</taxon>
        <taxon>Sphagnaceae</taxon>
        <taxon>Sphagnum</taxon>
    </lineage>
</organism>
<dbReference type="PANTHER" id="PTHR46950:SF2">
    <property type="entry name" value="MAGNESIUM TRANSPORTER CORA-LIKE FAMILY PROTEIN"/>
    <property type="match status" value="1"/>
</dbReference>
<feature type="transmembrane region" description="Helical" evidence="2">
    <location>
        <begin position="497"/>
        <end position="521"/>
    </location>
</feature>
<evidence type="ECO:0000313" key="4">
    <source>
        <dbReference type="Proteomes" id="UP001497512"/>
    </source>
</evidence>
<evidence type="ECO:0000313" key="3">
    <source>
        <dbReference type="EMBL" id="CAK9198313.1"/>
    </source>
</evidence>
<sequence>MKGSHSWPHNLCTSQGNKVLGNVHELWTDGLLCAYEFIPGAKKKYKVGGKFGGSSGPIQGKFDAELSVHEPQVVQQIAALTNSADHEPNSLEAQGDLQHKELEVRKRSPAPPKSSDVQEEPKHMNESISDYSTLSDGRNLHHHRKKEIGNHWLPIGWDRLAELVATVEVDAEWLTDDPLSEDDCTLSVADLATPYLQSRAGPTWWCHVDARHSNILSWLANSQWLHPAISAALRDETRLISDRMKHLLYEVPVRVGGGLLFELLGHSVGDPHYEEEDVPVVLRAWQANNFLITSMHVKGFVSRLNVLGVMEVQDLVGAGASEAPESAHAVIAQLANRLARWDDRLFRKHYFGAADEVELKFVNRKGNEDLPLLGIILNQEIRRLSNQVIRVKWSLHAREEILYELMTHLRGKDPLRILDRVRQSTRDMLVEQEAVRDRIFTVQDVMQSTVRAVLQDKSVRIQHNLAIIGGGGLLLSVIVGLFGINVDGIPGNKNSPYAFTTFSVCLALLGVIVIAVGILFLGMRSPPSEEEVTSRKVELQEFVKKFQRAAEAHEKVRDSFSSNSLQEHQVINTHPEEQDYILIQ</sequence>
<evidence type="ECO:0000256" key="2">
    <source>
        <dbReference type="SAM" id="Phobius"/>
    </source>
</evidence>
<evidence type="ECO:0000256" key="1">
    <source>
        <dbReference type="SAM" id="MobiDB-lite"/>
    </source>
</evidence>
<evidence type="ECO:0008006" key="5">
    <source>
        <dbReference type="Google" id="ProtNLM"/>
    </source>
</evidence>
<feature type="region of interest" description="Disordered" evidence="1">
    <location>
        <begin position="101"/>
        <end position="134"/>
    </location>
</feature>
<keyword evidence="2" id="KW-0812">Transmembrane</keyword>
<keyword evidence="2" id="KW-1133">Transmembrane helix</keyword>
<dbReference type="Proteomes" id="UP001497512">
    <property type="component" value="Chromosome 12"/>
</dbReference>
<dbReference type="InterPro" id="IPR002523">
    <property type="entry name" value="MgTranspt_CorA/ZnTranspt_ZntB"/>
</dbReference>
<keyword evidence="4" id="KW-1185">Reference proteome</keyword>
<reference evidence="3" key="1">
    <citation type="submission" date="2024-02" db="EMBL/GenBank/DDBJ databases">
        <authorList>
            <consortium name="ELIXIR-Norway"/>
            <consortium name="Elixir Norway"/>
        </authorList>
    </citation>
    <scope>NUCLEOTIDE SEQUENCE</scope>
</reference>
<accession>A0ABP0TJL0</accession>
<name>A0ABP0TJL0_9BRYO</name>
<gene>
    <name evidence="3" type="ORF">CSSPTR1EN2_LOCUS4374</name>
</gene>
<protein>
    <recommendedName>
        <fullName evidence="5">Magnesium transporter CorA-like family protein</fullName>
    </recommendedName>
</protein>
<feature type="transmembrane region" description="Helical" evidence="2">
    <location>
        <begin position="465"/>
        <end position="485"/>
    </location>
</feature>
<proteinExistence type="predicted"/>
<dbReference type="PANTHER" id="PTHR46950">
    <property type="entry name" value="MAGNESIUM TRANSPORTER CORA-LIKE FAMILY PROTEIN"/>
    <property type="match status" value="1"/>
</dbReference>
<dbReference type="Gene3D" id="1.20.58.340">
    <property type="entry name" value="Magnesium transport protein CorA, transmembrane region"/>
    <property type="match status" value="1"/>
</dbReference>
<dbReference type="EMBL" id="OZ019904">
    <property type="protein sequence ID" value="CAK9198313.1"/>
    <property type="molecule type" value="Genomic_DNA"/>
</dbReference>
<dbReference type="Pfam" id="PF01544">
    <property type="entry name" value="CorA"/>
    <property type="match status" value="1"/>
</dbReference>